<evidence type="ECO:0000256" key="2">
    <source>
        <dbReference type="ARBA" id="ARBA00004613"/>
    </source>
</evidence>
<protein>
    <recommendedName>
        <fullName evidence="11">AA9 family lytic polysaccharide monooxygenase</fullName>
        <ecNumber evidence="11">1.14.99.56</ecNumber>
    </recommendedName>
    <alternativeName>
        <fullName evidence="11">Endo-beta-1,4-glucanase</fullName>
    </alternativeName>
    <alternativeName>
        <fullName evidence="11">Glycosyl hydrolase 61 family protein</fullName>
    </alternativeName>
</protein>
<organism evidence="14 15">
    <name type="scientific">Viridothelium virens</name>
    <name type="common">Speckled blister lichen</name>
    <name type="synonym">Trypethelium virens</name>
    <dbReference type="NCBI Taxonomy" id="1048519"/>
    <lineage>
        <taxon>Eukaryota</taxon>
        <taxon>Fungi</taxon>
        <taxon>Dikarya</taxon>
        <taxon>Ascomycota</taxon>
        <taxon>Pezizomycotina</taxon>
        <taxon>Dothideomycetes</taxon>
        <taxon>Dothideomycetes incertae sedis</taxon>
        <taxon>Trypetheliales</taxon>
        <taxon>Trypetheliaceae</taxon>
        <taxon>Viridothelium</taxon>
    </lineage>
</organism>
<keyword evidence="3 11" id="KW-0964">Secreted</keyword>
<dbReference type="Proteomes" id="UP000800092">
    <property type="component" value="Unassembled WGS sequence"/>
</dbReference>
<keyword evidence="5" id="KW-0186">Copper</keyword>
<evidence type="ECO:0000259" key="13">
    <source>
        <dbReference type="Pfam" id="PF03443"/>
    </source>
</evidence>
<dbReference type="PANTHER" id="PTHR33353">
    <property type="entry name" value="PUTATIVE (AFU_ORTHOLOGUE AFUA_1G12560)-RELATED"/>
    <property type="match status" value="1"/>
</dbReference>
<feature type="signal peptide" evidence="12">
    <location>
        <begin position="1"/>
        <end position="18"/>
    </location>
</feature>
<dbReference type="Gene3D" id="2.70.50.70">
    <property type="match status" value="1"/>
</dbReference>
<dbReference type="InterPro" id="IPR005103">
    <property type="entry name" value="AA9_LPMO"/>
</dbReference>
<comment type="domain">
    <text evidence="11">Has a modular structure: an endo-beta-1,4-glucanase catalytic module at the N-terminus, a linker rich in serines and threonines, and a C-terminal carbohydrate-binding module (CBM).</text>
</comment>
<dbReference type="InterPro" id="IPR049892">
    <property type="entry name" value="AA9"/>
</dbReference>
<keyword evidence="15" id="KW-1185">Reference proteome</keyword>
<evidence type="ECO:0000256" key="7">
    <source>
        <dbReference type="ARBA" id="ARBA00023277"/>
    </source>
</evidence>
<evidence type="ECO:0000256" key="11">
    <source>
        <dbReference type="RuleBase" id="RU368122"/>
    </source>
</evidence>
<dbReference type="GO" id="GO:0005576">
    <property type="term" value="C:extracellular region"/>
    <property type="evidence" value="ECO:0007669"/>
    <property type="project" value="UniProtKB-SubCell"/>
</dbReference>
<dbReference type="PANTHER" id="PTHR33353:SF17">
    <property type="entry name" value="ENDO-BETA-1,4-GLUCANASE D"/>
    <property type="match status" value="1"/>
</dbReference>
<evidence type="ECO:0000313" key="15">
    <source>
        <dbReference type="Proteomes" id="UP000800092"/>
    </source>
</evidence>
<evidence type="ECO:0000256" key="12">
    <source>
        <dbReference type="SAM" id="SignalP"/>
    </source>
</evidence>
<comment type="subcellular location">
    <subcellularLocation>
        <location evidence="2 11">Secreted</location>
    </subcellularLocation>
</comment>
<keyword evidence="6 11" id="KW-1015">Disulfide bond</keyword>
<evidence type="ECO:0000256" key="10">
    <source>
        <dbReference type="ARBA" id="ARBA00045077"/>
    </source>
</evidence>
<keyword evidence="7 11" id="KW-0119">Carbohydrate metabolism</keyword>
<comment type="similarity">
    <text evidence="9">Belongs to the polysaccharide monooxygenase AA9 family.</text>
</comment>
<dbReference type="EC" id="1.14.99.56" evidence="11"/>
<keyword evidence="4 11" id="KW-0136">Cellulose degradation</keyword>
<feature type="non-terminal residue" evidence="14">
    <location>
        <position position="239"/>
    </location>
</feature>
<reference evidence="14" key="1">
    <citation type="journal article" date="2020" name="Stud. Mycol.">
        <title>101 Dothideomycetes genomes: a test case for predicting lifestyles and emergence of pathogens.</title>
        <authorList>
            <person name="Haridas S."/>
            <person name="Albert R."/>
            <person name="Binder M."/>
            <person name="Bloem J."/>
            <person name="Labutti K."/>
            <person name="Salamov A."/>
            <person name="Andreopoulos B."/>
            <person name="Baker S."/>
            <person name="Barry K."/>
            <person name="Bills G."/>
            <person name="Bluhm B."/>
            <person name="Cannon C."/>
            <person name="Castanera R."/>
            <person name="Culley D."/>
            <person name="Daum C."/>
            <person name="Ezra D."/>
            <person name="Gonzalez J."/>
            <person name="Henrissat B."/>
            <person name="Kuo A."/>
            <person name="Liang C."/>
            <person name="Lipzen A."/>
            <person name="Lutzoni F."/>
            <person name="Magnuson J."/>
            <person name="Mondo S."/>
            <person name="Nolan M."/>
            <person name="Ohm R."/>
            <person name="Pangilinan J."/>
            <person name="Park H.-J."/>
            <person name="Ramirez L."/>
            <person name="Alfaro M."/>
            <person name="Sun H."/>
            <person name="Tritt A."/>
            <person name="Yoshinaga Y."/>
            <person name="Zwiers L.-H."/>
            <person name="Turgeon B."/>
            <person name="Goodwin S."/>
            <person name="Spatafora J."/>
            <person name="Crous P."/>
            <person name="Grigoriev I."/>
        </authorList>
    </citation>
    <scope>NUCLEOTIDE SEQUENCE</scope>
    <source>
        <strain evidence="14">Tuck. ex Michener</strain>
    </source>
</reference>
<evidence type="ECO:0000256" key="1">
    <source>
        <dbReference type="ARBA" id="ARBA00001973"/>
    </source>
</evidence>
<feature type="domain" description="Auxiliary Activity family 9 catalytic" evidence="13">
    <location>
        <begin position="19"/>
        <end position="228"/>
    </location>
</feature>
<gene>
    <name evidence="14" type="ORF">EV356DRAFT_428284</name>
</gene>
<evidence type="ECO:0000256" key="6">
    <source>
        <dbReference type="ARBA" id="ARBA00023157"/>
    </source>
</evidence>
<sequence>MKSYVFSTLAVAASIAQAHTTLYALWVNDVDQGLGNTGTGYIRSPPNNNPVKDLTSPDMACNVNNVPAPKYVSVKPGDNVTFEWHHNSRDASDDIIASSHKGPVQVYMAPMTSSQGSGPIWQKIAEHGYDATSKRWAVDDLISNKGKHSIIVPDVADGNYFLRPEIIALHEADTLHDQNSARGAQFYFECAQLKISGGSGSAMPAGVSFPGAYKDSDPGVHFNLYGSFSTYPVPGPTVW</sequence>
<dbReference type="GO" id="GO:0004497">
    <property type="term" value="F:monooxygenase activity"/>
    <property type="evidence" value="ECO:0007669"/>
    <property type="project" value="UniProtKB-KW"/>
</dbReference>
<dbReference type="OrthoDB" id="5558646at2759"/>
<comment type="catalytic activity">
    <reaction evidence="10 11">
        <text>[(1-&gt;4)-beta-D-glucosyl]n+m + reduced acceptor + O2 = 4-dehydro-beta-D-glucosyl-[(1-&gt;4)-beta-D-glucosyl]n-1 + [(1-&gt;4)-beta-D-glucosyl]m + acceptor + H2O.</text>
        <dbReference type="EC" id="1.14.99.56"/>
    </reaction>
</comment>
<dbReference type="Pfam" id="PF03443">
    <property type="entry name" value="AA9"/>
    <property type="match status" value="1"/>
</dbReference>
<keyword evidence="14" id="KW-0503">Monooxygenase</keyword>
<dbReference type="GO" id="GO:0030245">
    <property type="term" value="P:cellulose catabolic process"/>
    <property type="evidence" value="ECO:0007669"/>
    <property type="project" value="UniProtKB-UniRule"/>
</dbReference>
<evidence type="ECO:0000256" key="9">
    <source>
        <dbReference type="ARBA" id="ARBA00044502"/>
    </source>
</evidence>
<dbReference type="AlphaFoldDB" id="A0A6A6HDB7"/>
<dbReference type="GO" id="GO:0030248">
    <property type="term" value="F:cellulose binding"/>
    <property type="evidence" value="ECO:0007669"/>
    <property type="project" value="UniProtKB-UniRule"/>
</dbReference>
<keyword evidence="8 11" id="KW-0624">Polysaccharide degradation</keyword>
<evidence type="ECO:0000256" key="5">
    <source>
        <dbReference type="ARBA" id="ARBA00023008"/>
    </source>
</evidence>
<dbReference type="GO" id="GO:0008810">
    <property type="term" value="F:cellulase activity"/>
    <property type="evidence" value="ECO:0007669"/>
    <property type="project" value="UniProtKB-UniRule"/>
</dbReference>
<evidence type="ECO:0000256" key="8">
    <source>
        <dbReference type="ARBA" id="ARBA00023326"/>
    </source>
</evidence>
<evidence type="ECO:0000256" key="3">
    <source>
        <dbReference type="ARBA" id="ARBA00022525"/>
    </source>
</evidence>
<evidence type="ECO:0000313" key="14">
    <source>
        <dbReference type="EMBL" id="KAF2235828.1"/>
    </source>
</evidence>
<feature type="chain" id="PRO_5025405021" description="AA9 family lytic polysaccharide monooxygenase" evidence="12">
    <location>
        <begin position="19"/>
        <end position="239"/>
    </location>
</feature>
<keyword evidence="12" id="KW-0732">Signal</keyword>
<keyword evidence="14" id="KW-0560">Oxidoreductase</keyword>
<evidence type="ECO:0000256" key="4">
    <source>
        <dbReference type="ARBA" id="ARBA00023001"/>
    </source>
</evidence>
<proteinExistence type="inferred from homology"/>
<dbReference type="EMBL" id="ML991789">
    <property type="protein sequence ID" value="KAF2235828.1"/>
    <property type="molecule type" value="Genomic_DNA"/>
</dbReference>
<name>A0A6A6HDB7_VIRVR</name>
<comment type="function">
    <text evidence="11">Lytic polysaccharide monooxygenase (LMPO) that depolymerizes crystalline and amorphous polysaccharides via the oxidation of scissile alpha- or beta-(1-4)-glycosidic bonds, yielding C1 and/or C4 oxidation products. Catalysis by LPMOs requires the reduction of the active-site copper from Cu(II) to Cu(I) by a reducing agent and H(2)O(2) or O(2) as a cosubstrate.</text>
</comment>
<dbReference type="CDD" id="cd21175">
    <property type="entry name" value="LPMO_AA9"/>
    <property type="match status" value="1"/>
</dbReference>
<accession>A0A6A6HDB7</accession>
<comment type="cofactor">
    <cofactor evidence="1">
        <name>Cu(2+)</name>
        <dbReference type="ChEBI" id="CHEBI:29036"/>
    </cofactor>
</comment>